<reference evidence="1 2" key="1">
    <citation type="journal article" date="2012" name="Science">
        <title>Ecological populations of bacteria act as socially cohesive units of antibiotic production and resistance.</title>
        <authorList>
            <person name="Cordero O.X."/>
            <person name="Wildschutte H."/>
            <person name="Kirkup B."/>
            <person name="Proehl S."/>
            <person name="Ngo L."/>
            <person name="Hussain F."/>
            <person name="Le Roux F."/>
            <person name="Mincer T."/>
            <person name="Polz M.F."/>
        </authorList>
    </citation>
    <scope>NUCLEOTIDE SEQUENCE [LARGE SCALE GENOMIC DNA]</scope>
    <source>
        <strain evidence="1 2">FF-238</strain>
    </source>
</reference>
<comment type="caution">
    <text evidence="1">The sequence shown here is derived from an EMBL/GenBank/DDBJ whole genome shotgun (WGS) entry which is preliminary data.</text>
</comment>
<evidence type="ECO:0008006" key="3">
    <source>
        <dbReference type="Google" id="ProtNLM"/>
    </source>
</evidence>
<organism evidence="1 2">
    <name type="scientific">Vibrio genomosp. F6 str. FF-238</name>
    <dbReference type="NCBI Taxonomy" id="1191298"/>
    <lineage>
        <taxon>Bacteria</taxon>
        <taxon>Pseudomonadati</taxon>
        <taxon>Pseudomonadota</taxon>
        <taxon>Gammaproteobacteria</taxon>
        <taxon>Vibrionales</taxon>
        <taxon>Vibrionaceae</taxon>
        <taxon>Vibrio</taxon>
    </lineage>
</organism>
<dbReference type="SUPFAM" id="SSF48452">
    <property type="entry name" value="TPR-like"/>
    <property type="match status" value="1"/>
</dbReference>
<proteinExistence type="predicted"/>
<protein>
    <recommendedName>
        <fullName evidence="3">Tetratricopeptide repeat protein</fullName>
    </recommendedName>
</protein>
<evidence type="ECO:0000313" key="2">
    <source>
        <dbReference type="Proteomes" id="UP000094165"/>
    </source>
</evidence>
<name>A0A1E5CNH0_9VIBR</name>
<sequence>MELQQCWTRYLKAEQLMEQGHWPEAHYLYEDVLHHLPTHIQTAVNDHHVKPCQFACLLSGLKDAAVSQSQIYNQLGRPNQAFTSLNQSYALLQFLSIEPSRIIASVHSALSKHCDDLLHHMAVFCHAQRDAQWLVTFGEIEQTHQQFNKLKIYSDLPPRSCVIN</sequence>
<evidence type="ECO:0000313" key="1">
    <source>
        <dbReference type="EMBL" id="OEE71461.1"/>
    </source>
</evidence>
<accession>A0A1E5CNH0</accession>
<gene>
    <name evidence="1" type="ORF">A130_00985</name>
</gene>
<dbReference type="Proteomes" id="UP000094165">
    <property type="component" value="Unassembled WGS sequence"/>
</dbReference>
<keyword evidence="2" id="KW-1185">Reference proteome</keyword>
<dbReference type="AlphaFoldDB" id="A0A1E5CNH0"/>
<dbReference type="RefSeq" id="WP_017054364.1">
    <property type="nucleotide sequence ID" value="NZ_AJYW02000290.1"/>
</dbReference>
<dbReference type="InterPro" id="IPR011990">
    <property type="entry name" value="TPR-like_helical_dom_sf"/>
</dbReference>
<dbReference type="EMBL" id="AJYW02000290">
    <property type="protein sequence ID" value="OEE71461.1"/>
    <property type="molecule type" value="Genomic_DNA"/>
</dbReference>